<accession>A0A091H7A1</accession>
<feature type="non-terminal residue" evidence="14">
    <location>
        <position position="1"/>
    </location>
</feature>
<dbReference type="PANTHER" id="PTHR11584">
    <property type="entry name" value="SERINE/THREONINE PROTEIN KINASE"/>
    <property type="match status" value="1"/>
</dbReference>
<dbReference type="AlphaFoldDB" id="A0A091H7A1"/>
<dbReference type="SUPFAM" id="SSF54277">
    <property type="entry name" value="CAD &amp; PB1 domains"/>
    <property type="match status" value="1"/>
</dbReference>
<evidence type="ECO:0000259" key="12">
    <source>
        <dbReference type="PROSITE" id="PS50011"/>
    </source>
</evidence>
<dbReference type="Gene3D" id="1.10.510.10">
    <property type="entry name" value="Transferase(Phosphotransferase) domain 1"/>
    <property type="match status" value="1"/>
</dbReference>
<dbReference type="GO" id="GO:0004674">
    <property type="term" value="F:protein serine/threonine kinase activity"/>
    <property type="evidence" value="ECO:0007669"/>
    <property type="project" value="UniProtKB-KW"/>
</dbReference>
<dbReference type="InterPro" id="IPR000719">
    <property type="entry name" value="Prot_kinase_dom"/>
</dbReference>
<comment type="cofactor">
    <cofactor evidence="1">
        <name>Mg(2+)</name>
        <dbReference type="ChEBI" id="CHEBI:18420"/>
    </cofactor>
</comment>
<feature type="domain" description="PB1" evidence="13">
    <location>
        <begin position="3"/>
        <end position="82"/>
    </location>
</feature>
<keyword evidence="4" id="KW-0808">Transferase</keyword>
<reference evidence="14 15" key="1">
    <citation type="submission" date="2014-04" db="EMBL/GenBank/DDBJ databases">
        <title>Genome evolution of avian class.</title>
        <authorList>
            <person name="Zhang G."/>
            <person name="Li C."/>
        </authorList>
    </citation>
    <scope>NUCLEOTIDE SEQUENCE [LARGE SCALE GENOMIC DNA]</scope>
    <source>
        <strain evidence="14">BGI_N320</strain>
    </source>
</reference>
<feature type="compositionally biased region" description="Polar residues" evidence="11">
    <location>
        <begin position="268"/>
        <end position="277"/>
    </location>
</feature>
<evidence type="ECO:0000256" key="3">
    <source>
        <dbReference type="ARBA" id="ARBA00022553"/>
    </source>
</evidence>
<dbReference type="Gene3D" id="3.10.20.90">
    <property type="entry name" value="Phosphatidylinositol 3-kinase Catalytic Subunit, Chain A, domain 1"/>
    <property type="match status" value="1"/>
</dbReference>
<evidence type="ECO:0000256" key="7">
    <source>
        <dbReference type="ARBA" id="ARBA00022777"/>
    </source>
</evidence>
<gene>
    <name evidence="14" type="ORF">N320_05361</name>
</gene>
<dbReference type="PANTHER" id="PTHR11584:SF369">
    <property type="entry name" value="MITOGEN-ACTIVATED PROTEIN KINASE KINASE KINASE 19-RELATED"/>
    <property type="match status" value="1"/>
</dbReference>
<evidence type="ECO:0000256" key="2">
    <source>
        <dbReference type="ARBA" id="ARBA00022527"/>
    </source>
</evidence>
<dbReference type="SMART" id="SM00666">
    <property type="entry name" value="PB1"/>
    <property type="match status" value="1"/>
</dbReference>
<sequence length="593" mass="66836">QNDVRVKFEHRGEKRILQLPRPVKLEDLAAKAKVAFGQTMDLHYSNNELVIPLTTQDDLDKAVELLDRSVHMKSLKILLVIHGNTQVRVDMLNVFFLVPMKHSNIAPGFWVSEETLTSPFLSKGSNTRDRSSPPPGYIPDELHQVARNGSFTSINSEGEFIPESMDQVCALFIKIKVFVSPENSGSGSCPSLDSPLDGQLSTTQLLAHSPTVGWRRELEGLKVRKLKYDIPIFEKFGKGGTYPRRYHISYHQQDYNDGRKTFPRARRTQGNSFRSPVSFSPTDHSLSTSSGSSIFTPEYEDNRMRRRGSDIDNPTLSVMDISPPSRSPRAPTNWRLGKLLGQGAFGRVYLCYDADTGRELAVKQVQFDPDSPETSKEVNALECEIQLLKNLLHERIVQYYGFLRDPPERTLSIFMEYMPGGSIKDQLKSYGALTENVTRKYTRQILEGVHYLHSNMIVHRDIKGANILRDSAGNVKLGDFGASKRLQTICLSGTGMKSVTGTPYWMSPEVISGEGYGRKADIWSVGCTVVEMLTEKPPWAEFEAMAAIFKIATQPTNPQLPPHVSDHARDFLKRIFIEAKLRPFADELLRHTF</sequence>
<keyword evidence="8 10" id="KW-0067">ATP-binding</keyword>
<evidence type="ECO:0000256" key="11">
    <source>
        <dbReference type="SAM" id="MobiDB-lite"/>
    </source>
</evidence>
<dbReference type="PROSITE" id="PS50011">
    <property type="entry name" value="PROTEIN_KINASE_DOM"/>
    <property type="match status" value="1"/>
</dbReference>
<evidence type="ECO:0000256" key="8">
    <source>
        <dbReference type="ARBA" id="ARBA00022840"/>
    </source>
</evidence>
<feature type="region of interest" description="Disordered" evidence="11">
    <location>
        <begin position="268"/>
        <end position="333"/>
    </location>
</feature>
<keyword evidence="9" id="KW-0460">Magnesium</keyword>
<keyword evidence="3" id="KW-0597">Phosphoprotein</keyword>
<name>A0A091H7A1_BUCRH</name>
<evidence type="ECO:0000313" key="15">
    <source>
        <dbReference type="Proteomes" id="UP000054064"/>
    </source>
</evidence>
<dbReference type="InterPro" id="IPR000270">
    <property type="entry name" value="PB1_dom"/>
</dbReference>
<evidence type="ECO:0000259" key="13">
    <source>
        <dbReference type="PROSITE" id="PS51745"/>
    </source>
</evidence>
<dbReference type="PROSITE" id="PS00107">
    <property type="entry name" value="PROTEIN_KINASE_ATP"/>
    <property type="match status" value="1"/>
</dbReference>
<evidence type="ECO:0000256" key="9">
    <source>
        <dbReference type="ARBA" id="ARBA00022842"/>
    </source>
</evidence>
<feature type="compositionally biased region" description="Basic and acidic residues" evidence="11">
    <location>
        <begin position="300"/>
        <end position="310"/>
    </location>
</feature>
<evidence type="ECO:0000313" key="14">
    <source>
        <dbReference type="EMBL" id="KFO90697.1"/>
    </source>
</evidence>
<dbReference type="GO" id="GO:0035556">
    <property type="term" value="P:intracellular signal transduction"/>
    <property type="evidence" value="ECO:0007669"/>
    <property type="project" value="UniProtKB-ARBA"/>
</dbReference>
<proteinExistence type="predicted"/>
<dbReference type="PROSITE" id="PS51745">
    <property type="entry name" value="PB1"/>
    <property type="match status" value="1"/>
</dbReference>
<dbReference type="Pfam" id="PF00564">
    <property type="entry name" value="PB1"/>
    <property type="match status" value="1"/>
</dbReference>
<dbReference type="Pfam" id="PF00069">
    <property type="entry name" value="Pkinase"/>
    <property type="match status" value="1"/>
</dbReference>
<dbReference type="SMART" id="SM00220">
    <property type="entry name" value="S_TKc"/>
    <property type="match status" value="1"/>
</dbReference>
<keyword evidence="15" id="KW-1185">Reference proteome</keyword>
<keyword evidence="5" id="KW-0479">Metal-binding</keyword>
<evidence type="ECO:0000256" key="4">
    <source>
        <dbReference type="ARBA" id="ARBA00022679"/>
    </source>
</evidence>
<keyword evidence="7 14" id="KW-0418">Kinase</keyword>
<dbReference type="InterPro" id="IPR011009">
    <property type="entry name" value="Kinase-like_dom_sf"/>
</dbReference>
<dbReference type="InterPro" id="IPR053793">
    <property type="entry name" value="PB1-like"/>
</dbReference>
<evidence type="ECO:0000256" key="6">
    <source>
        <dbReference type="ARBA" id="ARBA00022741"/>
    </source>
</evidence>
<organism evidence="14 15">
    <name type="scientific">Buceros rhinoceros silvestris</name>
    <dbReference type="NCBI Taxonomy" id="175836"/>
    <lineage>
        <taxon>Eukaryota</taxon>
        <taxon>Metazoa</taxon>
        <taxon>Chordata</taxon>
        <taxon>Craniata</taxon>
        <taxon>Vertebrata</taxon>
        <taxon>Euteleostomi</taxon>
        <taxon>Archelosauria</taxon>
        <taxon>Archosauria</taxon>
        <taxon>Dinosauria</taxon>
        <taxon>Saurischia</taxon>
        <taxon>Theropoda</taxon>
        <taxon>Coelurosauria</taxon>
        <taxon>Aves</taxon>
        <taxon>Neognathae</taxon>
        <taxon>Neoaves</taxon>
        <taxon>Telluraves</taxon>
        <taxon>Coraciimorphae</taxon>
        <taxon>Bucerotiformes</taxon>
        <taxon>Bucerotidae</taxon>
        <taxon>Buceros</taxon>
    </lineage>
</organism>
<evidence type="ECO:0000256" key="1">
    <source>
        <dbReference type="ARBA" id="ARBA00001946"/>
    </source>
</evidence>
<dbReference type="EMBL" id="KL524438">
    <property type="protein sequence ID" value="KFO90697.1"/>
    <property type="molecule type" value="Genomic_DNA"/>
</dbReference>
<feature type="compositionally biased region" description="Low complexity" evidence="11">
    <location>
        <begin position="278"/>
        <end position="293"/>
    </location>
</feature>
<dbReference type="CDD" id="cd06405">
    <property type="entry name" value="PB1_Mekk2_3"/>
    <property type="match status" value="1"/>
</dbReference>
<dbReference type="InterPro" id="IPR017441">
    <property type="entry name" value="Protein_kinase_ATP_BS"/>
</dbReference>
<dbReference type="CDD" id="cd06652">
    <property type="entry name" value="STKc_MEKK2"/>
    <property type="match status" value="1"/>
</dbReference>
<dbReference type="Proteomes" id="UP000054064">
    <property type="component" value="Unassembled WGS sequence"/>
</dbReference>
<keyword evidence="6 10" id="KW-0547">Nucleotide-binding</keyword>
<dbReference type="FunFam" id="3.10.20.90:FF:000026">
    <property type="entry name" value="Mitogen-activated protein kinase kinase kinase 3 isoform 2"/>
    <property type="match status" value="1"/>
</dbReference>
<dbReference type="GO" id="GO:0005524">
    <property type="term" value="F:ATP binding"/>
    <property type="evidence" value="ECO:0007669"/>
    <property type="project" value="UniProtKB-UniRule"/>
</dbReference>
<feature type="domain" description="Protein kinase" evidence="12">
    <location>
        <begin position="334"/>
        <end position="593"/>
    </location>
</feature>
<dbReference type="GO" id="GO:0046872">
    <property type="term" value="F:metal ion binding"/>
    <property type="evidence" value="ECO:0007669"/>
    <property type="project" value="UniProtKB-KW"/>
</dbReference>
<dbReference type="InterPro" id="IPR034879">
    <property type="entry name" value="PB1_MEKK2/3"/>
</dbReference>
<feature type="binding site" evidence="10">
    <location>
        <position position="363"/>
    </location>
    <ligand>
        <name>ATP</name>
        <dbReference type="ChEBI" id="CHEBI:30616"/>
    </ligand>
</feature>
<keyword evidence="2" id="KW-0723">Serine/threonine-protein kinase</keyword>
<evidence type="ECO:0000256" key="5">
    <source>
        <dbReference type="ARBA" id="ARBA00022723"/>
    </source>
</evidence>
<dbReference type="SUPFAM" id="SSF56112">
    <property type="entry name" value="Protein kinase-like (PK-like)"/>
    <property type="match status" value="1"/>
</dbReference>
<feature type="non-terminal residue" evidence="14">
    <location>
        <position position="593"/>
    </location>
</feature>
<protein>
    <submittedName>
        <fullName evidence="14">Mitogen-activated protein kinase kinase kinase 2</fullName>
    </submittedName>
</protein>
<evidence type="ECO:0000256" key="10">
    <source>
        <dbReference type="PROSITE-ProRule" id="PRU10141"/>
    </source>
</evidence>
<dbReference type="FunFam" id="1.10.510.10:FF:000071">
    <property type="entry name" value="Mitogen-activated protein kinase kinase kinase 3 isoform 2"/>
    <property type="match status" value="1"/>
</dbReference>